<protein>
    <submittedName>
        <fullName evidence="2">Predicted hydrolase or acyltransferase PA1621</fullName>
    </submittedName>
</protein>
<organism evidence="2 3">
    <name type="scientific">Aquitalea magnusonii</name>
    <dbReference type="NCBI Taxonomy" id="332411"/>
    <lineage>
        <taxon>Bacteria</taxon>
        <taxon>Pseudomonadati</taxon>
        <taxon>Pseudomonadota</taxon>
        <taxon>Betaproteobacteria</taxon>
        <taxon>Neisseriales</taxon>
        <taxon>Chromobacteriaceae</taxon>
        <taxon>Aquitalea</taxon>
    </lineage>
</organism>
<name>A0A3G9GHN2_9NEIS</name>
<feature type="domain" description="AB hydrolase-1" evidence="1">
    <location>
        <begin position="8"/>
        <end position="251"/>
    </location>
</feature>
<dbReference type="KEGG" id="amah:DLM_2542"/>
<keyword evidence="2" id="KW-0378">Hydrolase</keyword>
<dbReference type="GO" id="GO:0016787">
    <property type="term" value="F:hydrolase activity"/>
    <property type="evidence" value="ECO:0007669"/>
    <property type="project" value="UniProtKB-KW"/>
</dbReference>
<keyword evidence="2" id="KW-0012">Acyltransferase</keyword>
<dbReference type="EMBL" id="AP018823">
    <property type="protein sequence ID" value="BBF86149.1"/>
    <property type="molecule type" value="Genomic_DNA"/>
</dbReference>
<dbReference type="GO" id="GO:0016746">
    <property type="term" value="F:acyltransferase activity"/>
    <property type="evidence" value="ECO:0007669"/>
    <property type="project" value="UniProtKB-KW"/>
</dbReference>
<gene>
    <name evidence="2" type="ORF">DLM_2542</name>
</gene>
<reference evidence="3" key="3">
    <citation type="journal article" date="2017" name="Plant Physiol. Biochem.">
        <title>Differential oxidative and antioxidative response of duckweed Lemna minor toward plant growth promoting/inhibiting bacteria.</title>
        <authorList>
            <person name="Ishizawa H."/>
            <person name="Kuroda M."/>
            <person name="Morikawa M."/>
            <person name="Ike M."/>
        </authorList>
    </citation>
    <scope>NUCLEOTIDE SEQUENCE [LARGE SCALE GENOMIC DNA]</scope>
    <source>
        <strain evidence="3">H3</strain>
    </source>
</reference>
<dbReference type="SUPFAM" id="SSF53474">
    <property type="entry name" value="alpha/beta-Hydrolases"/>
    <property type="match status" value="1"/>
</dbReference>
<reference evidence="2 3" key="2">
    <citation type="journal article" date="2017" name="Genome Announc.">
        <title>Draft genome sequence of Aquitalea magnusonii strain H3, a plant growth-promoting bacterium of duckweed Lemna minor.</title>
        <authorList>
            <person name="Ishizawa H."/>
            <person name="Kuroda M."/>
            <person name="Ike M."/>
        </authorList>
    </citation>
    <scope>NUCLEOTIDE SEQUENCE [LARGE SCALE GENOMIC DNA]</scope>
    <source>
        <strain evidence="2 3">H3</strain>
    </source>
</reference>
<keyword evidence="2" id="KW-0808">Transferase</keyword>
<dbReference type="STRING" id="332411.VI06_03140"/>
<dbReference type="OrthoDB" id="5729753at2"/>
<dbReference type="RefSeq" id="WP_089086010.1">
    <property type="nucleotide sequence ID" value="NZ_AP018823.1"/>
</dbReference>
<dbReference type="Proteomes" id="UP000198290">
    <property type="component" value="Chromosome"/>
</dbReference>
<evidence type="ECO:0000313" key="2">
    <source>
        <dbReference type="EMBL" id="BBF86149.1"/>
    </source>
</evidence>
<keyword evidence="3" id="KW-1185">Reference proteome</keyword>
<dbReference type="Pfam" id="PF12697">
    <property type="entry name" value="Abhydrolase_6"/>
    <property type="match status" value="1"/>
</dbReference>
<dbReference type="InterPro" id="IPR029058">
    <property type="entry name" value="AB_hydrolase_fold"/>
</dbReference>
<proteinExistence type="predicted"/>
<dbReference type="Gene3D" id="3.40.50.1820">
    <property type="entry name" value="alpha/beta hydrolase"/>
    <property type="match status" value="1"/>
</dbReference>
<dbReference type="InterPro" id="IPR000073">
    <property type="entry name" value="AB_hydrolase_1"/>
</dbReference>
<evidence type="ECO:0000313" key="3">
    <source>
        <dbReference type="Proteomes" id="UP000198290"/>
    </source>
</evidence>
<dbReference type="AlphaFoldDB" id="A0A3G9GHN2"/>
<reference evidence="3" key="1">
    <citation type="journal article" date="2017" name="Biotechnol. Biofuels">
        <title>Evaluation of environmental bacterial communities as a factor affecting the growth of duckweed Lemna minor.</title>
        <authorList>
            <person name="Ishizawa H."/>
            <person name="Kuroda M."/>
            <person name="Morikawa M."/>
            <person name="Ike M."/>
        </authorList>
    </citation>
    <scope>NUCLEOTIDE SEQUENCE [LARGE SCALE GENOMIC DNA]</scope>
    <source>
        <strain evidence="3">H3</strain>
    </source>
</reference>
<accession>A0A3G9GHN2</accession>
<sequence>MQHIIHFAHANSFPAPVYGKLLRALGQHYQLGWLDCIGHDPRYPVTDCWPHLVDETIAVLSRYRQPVIGVGHSLGGYLLFYAAIRAPELFKALVILDSPLMGPRRAGLIWLAKKLGLIARITPGGNTLGRRDCWASVAMMHDYFARKPAFARFDPDCLADYALHGSEDDGQGGRRLRFRPQIEHQIYCALPHDFPRYRGQLTVPTAFVAASRHDVVRPSDLRYMQRHFGMQLHEMTGSHLFPLEAPQQTAQTILQLLPGLLARVQ</sequence>
<evidence type="ECO:0000259" key="1">
    <source>
        <dbReference type="Pfam" id="PF12697"/>
    </source>
</evidence>